<evidence type="ECO:0000256" key="2">
    <source>
        <dbReference type="ARBA" id="ARBA00007265"/>
    </source>
</evidence>
<evidence type="ECO:0000256" key="9">
    <source>
        <dbReference type="ARBA" id="ARBA00022842"/>
    </source>
</evidence>
<dbReference type="GO" id="GO:0016779">
    <property type="term" value="F:nucleotidyltransferase activity"/>
    <property type="evidence" value="ECO:0007669"/>
    <property type="project" value="UniProtKB-KW"/>
</dbReference>
<keyword evidence="5" id="KW-0819">tRNA processing</keyword>
<dbReference type="InterPro" id="IPR002646">
    <property type="entry name" value="PolA_pol_head_dom"/>
</dbReference>
<dbReference type="Proteomes" id="UP000192582">
    <property type="component" value="Unassembled WGS sequence"/>
</dbReference>
<evidence type="ECO:0000256" key="7">
    <source>
        <dbReference type="ARBA" id="ARBA00022723"/>
    </source>
</evidence>
<dbReference type="GO" id="GO:0008033">
    <property type="term" value="P:tRNA processing"/>
    <property type="evidence" value="ECO:0007669"/>
    <property type="project" value="UniProtKB-KW"/>
</dbReference>
<proteinExistence type="inferred from homology"/>
<dbReference type="GO" id="GO:0000049">
    <property type="term" value="F:tRNA binding"/>
    <property type="evidence" value="ECO:0007669"/>
    <property type="project" value="UniProtKB-KW"/>
</dbReference>
<dbReference type="GO" id="GO:0000166">
    <property type="term" value="F:nucleotide binding"/>
    <property type="evidence" value="ECO:0007669"/>
    <property type="project" value="UniProtKB-KW"/>
</dbReference>
<gene>
    <name evidence="13" type="ORF">SAMN00790413_00976</name>
</gene>
<evidence type="ECO:0000313" key="14">
    <source>
        <dbReference type="Proteomes" id="UP000192582"/>
    </source>
</evidence>
<dbReference type="InterPro" id="IPR052390">
    <property type="entry name" value="tRNA_nt/polyA_polymerase"/>
</dbReference>
<accession>A0A1W1VCM3</accession>
<dbReference type="CDD" id="cd05398">
    <property type="entry name" value="NT_ClassII-CCAase"/>
    <property type="match status" value="1"/>
</dbReference>
<keyword evidence="9" id="KW-0460">Magnesium</keyword>
<evidence type="ECO:0000256" key="10">
    <source>
        <dbReference type="ARBA" id="ARBA00022884"/>
    </source>
</evidence>
<dbReference type="Gene3D" id="1.10.3090.10">
    <property type="entry name" value="cca-adding enzyme, domain 2"/>
    <property type="match status" value="1"/>
</dbReference>
<evidence type="ECO:0000256" key="8">
    <source>
        <dbReference type="ARBA" id="ARBA00022741"/>
    </source>
</evidence>
<dbReference type="SUPFAM" id="SSF81301">
    <property type="entry name" value="Nucleotidyltransferase"/>
    <property type="match status" value="1"/>
</dbReference>
<evidence type="ECO:0000256" key="11">
    <source>
        <dbReference type="RuleBase" id="RU003953"/>
    </source>
</evidence>
<dbReference type="InterPro" id="IPR043519">
    <property type="entry name" value="NT_sf"/>
</dbReference>
<organism evidence="13 14">
    <name type="scientific">Deinococcus hopiensis KR-140</name>
    <dbReference type="NCBI Taxonomy" id="695939"/>
    <lineage>
        <taxon>Bacteria</taxon>
        <taxon>Thermotogati</taxon>
        <taxon>Deinococcota</taxon>
        <taxon>Deinococci</taxon>
        <taxon>Deinococcales</taxon>
        <taxon>Deinococcaceae</taxon>
        <taxon>Deinococcus</taxon>
    </lineage>
</organism>
<feature type="domain" description="Poly A polymerase head" evidence="12">
    <location>
        <begin position="36"/>
        <end position="158"/>
    </location>
</feature>
<protein>
    <submittedName>
        <fullName evidence="13">tRNA nucleotidyltransferase (CCA-adding enzyme)</fullName>
    </submittedName>
</protein>
<evidence type="ECO:0000256" key="6">
    <source>
        <dbReference type="ARBA" id="ARBA00022695"/>
    </source>
</evidence>
<evidence type="ECO:0000256" key="4">
    <source>
        <dbReference type="ARBA" id="ARBA00022679"/>
    </source>
</evidence>
<dbReference type="STRING" id="695939.SAMN00790413_00976"/>
<evidence type="ECO:0000256" key="1">
    <source>
        <dbReference type="ARBA" id="ARBA00001946"/>
    </source>
</evidence>
<comment type="similarity">
    <text evidence="2 11">Belongs to the tRNA nucleotidyltransferase/poly(A) polymerase family.</text>
</comment>
<dbReference type="GO" id="GO:0046872">
    <property type="term" value="F:metal ion binding"/>
    <property type="evidence" value="ECO:0007669"/>
    <property type="project" value="UniProtKB-KW"/>
</dbReference>
<keyword evidence="10 11" id="KW-0694">RNA-binding</keyword>
<keyword evidence="14" id="KW-1185">Reference proteome</keyword>
<dbReference type="EMBL" id="FWWU01000009">
    <property type="protein sequence ID" value="SMB91075.1"/>
    <property type="molecule type" value="Genomic_DNA"/>
</dbReference>
<keyword evidence="8" id="KW-0547">Nucleotide-binding</keyword>
<dbReference type="Gene3D" id="3.30.460.10">
    <property type="entry name" value="Beta Polymerase, domain 2"/>
    <property type="match status" value="1"/>
</dbReference>
<name>A0A1W1VCM3_9DEIO</name>
<keyword evidence="3" id="KW-0820">tRNA-binding</keyword>
<reference evidence="13 14" key="1">
    <citation type="submission" date="2017-04" db="EMBL/GenBank/DDBJ databases">
        <authorList>
            <person name="Afonso C.L."/>
            <person name="Miller P.J."/>
            <person name="Scott M.A."/>
            <person name="Spackman E."/>
            <person name="Goraichik I."/>
            <person name="Dimitrov K.M."/>
            <person name="Suarez D.L."/>
            <person name="Swayne D.E."/>
        </authorList>
    </citation>
    <scope>NUCLEOTIDE SEQUENCE [LARGE SCALE GENOMIC DNA]</scope>
    <source>
        <strain evidence="13 14">KR-140</strain>
    </source>
</reference>
<dbReference type="PANTHER" id="PTHR47788:SF1">
    <property type="entry name" value="A-ADDING TRNA NUCLEOTIDYLTRANSFERASE"/>
    <property type="match status" value="1"/>
</dbReference>
<dbReference type="PANTHER" id="PTHR47788">
    <property type="entry name" value="POLYA POLYMERASE"/>
    <property type="match status" value="1"/>
</dbReference>
<evidence type="ECO:0000313" key="13">
    <source>
        <dbReference type="EMBL" id="SMB91075.1"/>
    </source>
</evidence>
<evidence type="ECO:0000259" key="12">
    <source>
        <dbReference type="Pfam" id="PF01743"/>
    </source>
</evidence>
<dbReference type="Pfam" id="PF01743">
    <property type="entry name" value="PolyA_pol"/>
    <property type="match status" value="1"/>
</dbReference>
<dbReference type="RefSeq" id="WP_245808366.1">
    <property type="nucleotide sequence ID" value="NZ_FWWU01000009.1"/>
</dbReference>
<keyword evidence="6" id="KW-0548">Nucleotidyltransferase</keyword>
<dbReference type="AlphaFoldDB" id="A0A1W1VCM3"/>
<keyword evidence="4 11" id="KW-0808">Transferase</keyword>
<comment type="cofactor">
    <cofactor evidence="1">
        <name>Mg(2+)</name>
        <dbReference type="ChEBI" id="CHEBI:18420"/>
    </cofactor>
</comment>
<dbReference type="SUPFAM" id="SSF81891">
    <property type="entry name" value="Poly A polymerase C-terminal region-like"/>
    <property type="match status" value="1"/>
</dbReference>
<evidence type="ECO:0000256" key="3">
    <source>
        <dbReference type="ARBA" id="ARBA00022555"/>
    </source>
</evidence>
<sequence length="372" mass="39000">MIDPSGAPAWANLQPRDRAWLTKLARLTGPGARVALVGGAVRDALLGQTPLDLDVVVEGTDAGALAVATGLPFLVHPAFGNATVTLPDGRHADLVRARREHYPVPGHNPVPAPGTLQDDLQRRDFGLNALAMEIGPGGSVTLLDEAGGLKDLSARVLRPLHAGSLREDASRLVRAARLGGRLALEAAPELLRQVPDALEMAQRTPRLWAELRLLLQEPRPGRAARKLTEWGAGSLLPNGTVERLEALDRQQDAGEKLPAQVYAAALLSASPEPAALAGRLGLGEKPGGLLARARADVPTAKGSPEAVLRSLLRPDAYAALTGRDVVALGVPPGRAVGAALAHLAELRRSGHFRSQEDERAALAAYLQGSSSP</sequence>
<keyword evidence="7" id="KW-0479">Metal-binding</keyword>
<evidence type="ECO:0000256" key="5">
    <source>
        <dbReference type="ARBA" id="ARBA00022694"/>
    </source>
</evidence>